<gene>
    <name evidence="1" type="ORF">TUBRATIS_009700</name>
</gene>
<name>A0A437AN84_9MICR</name>
<comment type="caution">
    <text evidence="1">The sequence shown here is derived from an EMBL/GenBank/DDBJ whole genome shotgun (WGS) entry which is preliminary data.</text>
</comment>
<organism evidence="1 2">
    <name type="scientific">Tubulinosema ratisbonensis</name>
    <dbReference type="NCBI Taxonomy" id="291195"/>
    <lineage>
        <taxon>Eukaryota</taxon>
        <taxon>Fungi</taxon>
        <taxon>Fungi incertae sedis</taxon>
        <taxon>Microsporidia</taxon>
        <taxon>Tubulinosematoidea</taxon>
        <taxon>Tubulinosematidae</taxon>
        <taxon>Tubulinosema</taxon>
    </lineage>
</organism>
<evidence type="ECO:0000313" key="1">
    <source>
        <dbReference type="EMBL" id="RVD92518.1"/>
    </source>
</evidence>
<reference evidence="1 2" key="1">
    <citation type="submission" date="2018-10" db="EMBL/GenBank/DDBJ databases">
        <title>Draft genome sequence of the microsporidian Tubulinosema ratisbonensis.</title>
        <authorList>
            <person name="Polonais V."/>
            <person name="Peyretaillade E."/>
            <person name="Niehus S."/>
            <person name="Wawrzyniak I."/>
            <person name="Franchet A."/>
            <person name="Gaspin C."/>
            <person name="Reichstadt M."/>
            <person name="Belser C."/>
            <person name="Labadie K."/>
            <person name="Delbac F."/>
            <person name="Ferrandon D."/>
        </authorList>
    </citation>
    <scope>NUCLEOTIDE SEQUENCE [LARGE SCALE GENOMIC DNA]</scope>
    <source>
        <strain evidence="1 2">Franzen</strain>
    </source>
</reference>
<dbReference type="AlphaFoldDB" id="A0A437AN84"/>
<accession>A0A437AN84</accession>
<dbReference type="EMBL" id="RCSS01000197">
    <property type="protein sequence ID" value="RVD92518.1"/>
    <property type="molecule type" value="Genomic_DNA"/>
</dbReference>
<evidence type="ECO:0000313" key="2">
    <source>
        <dbReference type="Proteomes" id="UP000282876"/>
    </source>
</evidence>
<keyword evidence="2" id="KW-1185">Reference proteome</keyword>
<dbReference type="Proteomes" id="UP000282876">
    <property type="component" value="Unassembled WGS sequence"/>
</dbReference>
<dbReference type="VEuPathDB" id="MicrosporidiaDB:TUBRATIS_009700"/>
<protein>
    <submittedName>
        <fullName evidence="1">Uncharacterized protein</fullName>
    </submittedName>
</protein>
<proteinExistence type="predicted"/>
<sequence length="153" mass="18574">MFLFTLMINCTQKLSIYEEIKKSLLDDSKILEDNPNLNKFLREKYIKIYIKLLDIEESMRKKEESSSDSKLIKLVKDFTAYLYERFYMKEIDYLSYEKIFDDELTAKGFYKDSDDMKYNKFLSDLRVIIEEENRKLKDFIRENLPNSAKYELN</sequence>